<evidence type="ECO:0000259" key="9">
    <source>
        <dbReference type="PROSITE" id="PS51935"/>
    </source>
</evidence>
<feature type="chain" id="PRO_5011509387" evidence="8">
    <location>
        <begin position="25"/>
        <end position="426"/>
    </location>
</feature>
<feature type="coiled-coil region" evidence="6">
    <location>
        <begin position="239"/>
        <end position="266"/>
    </location>
</feature>
<evidence type="ECO:0000256" key="1">
    <source>
        <dbReference type="ARBA" id="ARBA00007074"/>
    </source>
</evidence>
<feature type="coiled-coil region" evidence="6">
    <location>
        <begin position="28"/>
        <end position="104"/>
    </location>
</feature>
<evidence type="ECO:0000256" key="3">
    <source>
        <dbReference type="ARBA" id="ARBA00022729"/>
    </source>
</evidence>
<dbReference type="GO" id="GO:0008234">
    <property type="term" value="F:cysteine-type peptidase activity"/>
    <property type="evidence" value="ECO:0007669"/>
    <property type="project" value="UniProtKB-KW"/>
</dbReference>
<dbReference type="Pfam" id="PF00877">
    <property type="entry name" value="NLPC_P60"/>
    <property type="match status" value="1"/>
</dbReference>
<dbReference type="EMBL" id="FOKI01000003">
    <property type="protein sequence ID" value="SFA81709.1"/>
    <property type="molecule type" value="Genomic_DNA"/>
</dbReference>
<evidence type="ECO:0000256" key="5">
    <source>
        <dbReference type="ARBA" id="ARBA00022807"/>
    </source>
</evidence>
<dbReference type="PANTHER" id="PTHR47359">
    <property type="entry name" value="PEPTIDOGLYCAN DL-ENDOPEPTIDASE CWLO"/>
    <property type="match status" value="1"/>
</dbReference>
<dbReference type="SUPFAM" id="SSF54001">
    <property type="entry name" value="Cysteine proteinases"/>
    <property type="match status" value="1"/>
</dbReference>
<feature type="signal peptide" evidence="8">
    <location>
        <begin position="1"/>
        <end position="24"/>
    </location>
</feature>
<reference evidence="10 11" key="1">
    <citation type="submission" date="2016-10" db="EMBL/GenBank/DDBJ databases">
        <authorList>
            <person name="de Groot N.N."/>
        </authorList>
    </citation>
    <scope>NUCLEOTIDE SEQUENCE [LARGE SCALE GENOMIC DNA]</scope>
    <source>
        <strain evidence="10 11">DSM 12271</strain>
    </source>
</reference>
<comment type="similarity">
    <text evidence="1">Belongs to the peptidase C40 family.</text>
</comment>
<proteinExistence type="inferred from homology"/>
<evidence type="ECO:0000313" key="11">
    <source>
        <dbReference type="Proteomes" id="UP000198619"/>
    </source>
</evidence>
<dbReference type="Gene3D" id="3.90.1720.10">
    <property type="entry name" value="endopeptidase domain like (from Nostoc punctiforme)"/>
    <property type="match status" value="1"/>
</dbReference>
<evidence type="ECO:0000256" key="6">
    <source>
        <dbReference type="SAM" id="Coils"/>
    </source>
</evidence>
<dbReference type="Pfam" id="PF24568">
    <property type="entry name" value="CC_PcsB"/>
    <property type="match status" value="1"/>
</dbReference>
<dbReference type="OrthoDB" id="9808890at2"/>
<feature type="region of interest" description="Disordered" evidence="7">
    <location>
        <begin position="274"/>
        <end position="305"/>
    </location>
</feature>
<dbReference type="Proteomes" id="UP000198619">
    <property type="component" value="Unassembled WGS sequence"/>
</dbReference>
<feature type="compositionally biased region" description="Low complexity" evidence="7">
    <location>
        <begin position="280"/>
        <end position="291"/>
    </location>
</feature>
<keyword evidence="3 8" id="KW-0732">Signal</keyword>
<dbReference type="InterPro" id="IPR000064">
    <property type="entry name" value="NLP_P60_dom"/>
</dbReference>
<evidence type="ECO:0000256" key="8">
    <source>
        <dbReference type="SAM" id="SignalP"/>
    </source>
</evidence>
<sequence length="426" mass="46134">MNKKIIAAILAGAMAFNTSIIAFASPVTSEQKEQIEQKQSEYKDAEDKLNVLNQKLQELQGQAQKLDADIASNNTEIKSKENNIKSLEDEMTTLQKDLEEKENLYGERMRAIYKSGNPGYVEIILSSTNFSDLATNVQAVGKLMGMDKEMMDEIKAKKEELNSKKTAMNAELEKVQALKAETQTKLDELNSQKSKQKELVDQAAEVSKNIKVDLASKERTMIQYPKEVIENSNSSIADLTAAKDSLREIRQQVKVIESEVVDLIEKAKTSIDSKEAAKASSVDRGGSVNNSSGGGSTNYPSGGGQVGSGSVSQLLSIAYSLQGKPYVYGATGPNTFDCSGFTQYVYGRIGVGLSRTTFTQVNEGTSIPISQAQAGDLVFFGSASSPHHVGIYVGNGQYIHAPQTGDVVKVSSLSSRSDLAAVRRIL</sequence>
<dbReference type="InterPro" id="IPR057309">
    <property type="entry name" value="PcsB_CC"/>
</dbReference>
<dbReference type="GO" id="GO:0006508">
    <property type="term" value="P:proteolysis"/>
    <property type="evidence" value="ECO:0007669"/>
    <property type="project" value="UniProtKB-KW"/>
</dbReference>
<keyword evidence="6" id="KW-0175">Coiled coil</keyword>
<keyword evidence="4 10" id="KW-0378">Hydrolase</keyword>
<dbReference type="AlphaFoldDB" id="A0A1I0VZ56"/>
<feature type="coiled-coil region" evidence="6">
    <location>
        <begin position="151"/>
        <end position="206"/>
    </location>
</feature>
<dbReference type="PROSITE" id="PS51935">
    <property type="entry name" value="NLPC_P60"/>
    <property type="match status" value="1"/>
</dbReference>
<dbReference type="Gene3D" id="6.10.250.3150">
    <property type="match status" value="1"/>
</dbReference>
<keyword evidence="11" id="KW-1185">Reference proteome</keyword>
<keyword evidence="5" id="KW-0788">Thiol protease</keyword>
<dbReference type="PANTHER" id="PTHR47359:SF3">
    <property type="entry name" value="NLP_P60 DOMAIN-CONTAINING PROTEIN-RELATED"/>
    <property type="match status" value="1"/>
</dbReference>
<name>A0A1I0VZ56_9CLOT</name>
<keyword evidence="2" id="KW-0645">Protease</keyword>
<evidence type="ECO:0000256" key="2">
    <source>
        <dbReference type="ARBA" id="ARBA00022670"/>
    </source>
</evidence>
<evidence type="ECO:0000313" key="10">
    <source>
        <dbReference type="EMBL" id="SFA81709.1"/>
    </source>
</evidence>
<dbReference type="STRING" id="84698.SAMN04488528_1003145"/>
<feature type="domain" description="NlpC/P60" evidence="9">
    <location>
        <begin position="308"/>
        <end position="426"/>
    </location>
</feature>
<organism evidence="10 11">
    <name type="scientific">Clostridium frigidicarnis</name>
    <dbReference type="NCBI Taxonomy" id="84698"/>
    <lineage>
        <taxon>Bacteria</taxon>
        <taxon>Bacillati</taxon>
        <taxon>Bacillota</taxon>
        <taxon>Clostridia</taxon>
        <taxon>Eubacteriales</taxon>
        <taxon>Clostridiaceae</taxon>
        <taxon>Clostridium</taxon>
    </lineage>
</organism>
<dbReference type="RefSeq" id="WP_090038716.1">
    <property type="nucleotide sequence ID" value="NZ_FOKI01000003.1"/>
</dbReference>
<evidence type="ECO:0000256" key="7">
    <source>
        <dbReference type="SAM" id="MobiDB-lite"/>
    </source>
</evidence>
<evidence type="ECO:0000256" key="4">
    <source>
        <dbReference type="ARBA" id="ARBA00022801"/>
    </source>
</evidence>
<dbReference type="InterPro" id="IPR051794">
    <property type="entry name" value="PG_Endopeptidase_C40"/>
</dbReference>
<protein>
    <submittedName>
        <fullName evidence="10">Cell wall-associated hydrolase, NlpC family</fullName>
    </submittedName>
</protein>
<accession>A0A1I0VZ56</accession>
<dbReference type="InterPro" id="IPR038765">
    <property type="entry name" value="Papain-like_cys_pep_sf"/>
</dbReference>
<gene>
    <name evidence="10" type="ORF">SAMN04488528_1003145</name>
</gene>
<feature type="compositionally biased region" description="Gly residues" evidence="7">
    <location>
        <begin position="292"/>
        <end position="305"/>
    </location>
</feature>